<name>A0A1M5DJ68_9SPHI</name>
<organism evidence="1 2">
    <name type="scientific">Pedobacter caeni</name>
    <dbReference type="NCBI Taxonomy" id="288992"/>
    <lineage>
        <taxon>Bacteria</taxon>
        <taxon>Pseudomonadati</taxon>
        <taxon>Bacteroidota</taxon>
        <taxon>Sphingobacteriia</taxon>
        <taxon>Sphingobacteriales</taxon>
        <taxon>Sphingobacteriaceae</taxon>
        <taxon>Pedobacter</taxon>
    </lineage>
</organism>
<sequence>MRINKLTALCFLSLLMFTTGCEKNETNRDLVSSKNQSISLKEMSSTGEDRDSGVGGTIGCTIQFVKDKDGEKYEGCIDGALGGTNKIPLASGAYPWWTYSASHFPPKPCPDCLYAHEEYSLMFAFWSYLGAYKPIYDMNGIYLEPWTKLKDRLSGYNQIILDVFGDVNKVVKVPADRNAQRVAIQSYFDQFPEKFDVDDCKQIYMFSPIVTDERPKLGLFPGQVTSPFLEDNKEAIIQYVGFIYNKYFEIRGALGRDIFSGNFNPNDPFFGVKINYDKSIL</sequence>
<proteinExistence type="predicted"/>
<dbReference type="EMBL" id="FQUQ01000003">
    <property type="protein sequence ID" value="SHF66782.1"/>
    <property type="molecule type" value="Genomic_DNA"/>
</dbReference>
<dbReference type="PROSITE" id="PS51257">
    <property type="entry name" value="PROKAR_LIPOPROTEIN"/>
    <property type="match status" value="1"/>
</dbReference>
<evidence type="ECO:0000313" key="1">
    <source>
        <dbReference type="EMBL" id="SHF66782.1"/>
    </source>
</evidence>
<protein>
    <recommendedName>
        <fullName evidence="3">Lipoprotein</fullName>
    </recommendedName>
</protein>
<keyword evidence="2" id="KW-1185">Reference proteome</keyword>
<gene>
    <name evidence="1" type="ORF">SAMN04488522_103248</name>
</gene>
<dbReference type="AlphaFoldDB" id="A0A1M5DJ68"/>
<evidence type="ECO:0008006" key="3">
    <source>
        <dbReference type="Google" id="ProtNLM"/>
    </source>
</evidence>
<accession>A0A1M5DJ68</accession>
<dbReference type="RefSeq" id="WP_073232065.1">
    <property type="nucleotide sequence ID" value="NZ_FQUQ01000003.1"/>
</dbReference>
<evidence type="ECO:0000313" key="2">
    <source>
        <dbReference type="Proteomes" id="UP000184287"/>
    </source>
</evidence>
<reference evidence="2" key="1">
    <citation type="submission" date="2016-11" db="EMBL/GenBank/DDBJ databases">
        <authorList>
            <person name="Varghese N."/>
            <person name="Submissions S."/>
        </authorList>
    </citation>
    <scope>NUCLEOTIDE SEQUENCE [LARGE SCALE GENOMIC DNA]</scope>
    <source>
        <strain evidence="2">DSM 16990</strain>
    </source>
</reference>
<dbReference type="OrthoDB" id="771602at2"/>
<dbReference type="Proteomes" id="UP000184287">
    <property type="component" value="Unassembled WGS sequence"/>
</dbReference>